<protein>
    <recommendedName>
        <fullName evidence="1">Sin domain-containing protein</fullName>
    </recommendedName>
</protein>
<dbReference type="Pfam" id="PF08671">
    <property type="entry name" value="SinI"/>
    <property type="match status" value="1"/>
</dbReference>
<gene>
    <name evidence="2" type="ORF">J2S14_004070</name>
</gene>
<dbReference type="EMBL" id="JAUSUO010000014">
    <property type="protein sequence ID" value="MDQ0345223.1"/>
    <property type="molecule type" value="Genomic_DNA"/>
</dbReference>
<dbReference type="InterPro" id="IPR036281">
    <property type="entry name" value="SinR/SinI_dimer_dom_sf"/>
</dbReference>
<dbReference type="SUPFAM" id="SSF47406">
    <property type="entry name" value="SinR repressor dimerisation domain-like"/>
    <property type="match status" value="1"/>
</dbReference>
<evidence type="ECO:0000313" key="2">
    <source>
        <dbReference type="EMBL" id="MDQ0345223.1"/>
    </source>
</evidence>
<comment type="caution">
    <text evidence="2">The sequence shown here is derived from an EMBL/GenBank/DDBJ whole genome shotgun (WGS) entry which is preliminary data.</text>
</comment>
<organism evidence="2 3">
    <name type="scientific">Lederbergia wuyishanensis</name>
    <dbReference type="NCBI Taxonomy" id="1347903"/>
    <lineage>
        <taxon>Bacteria</taxon>
        <taxon>Bacillati</taxon>
        <taxon>Bacillota</taxon>
        <taxon>Bacilli</taxon>
        <taxon>Bacillales</taxon>
        <taxon>Bacillaceae</taxon>
        <taxon>Lederbergia</taxon>
    </lineage>
</organism>
<dbReference type="InterPro" id="IPR010981">
    <property type="entry name" value="SinR/SinI_dimer_dom"/>
</dbReference>
<proteinExistence type="predicted"/>
<reference evidence="2 3" key="1">
    <citation type="submission" date="2023-07" db="EMBL/GenBank/DDBJ databases">
        <title>Genomic Encyclopedia of Type Strains, Phase IV (KMG-IV): sequencing the most valuable type-strain genomes for metagenomic binning, comparative biology and taxonomic classification.</title>
        <authorList>
            <person name="Goeker M."/>
        </authorList>
    </citation>
    <scope>NUCLEOTIDE SEQUENCE [LARGE SCALE GENOMIC DNA]</scope>
    <source>
        <strain evidence="2 3">DSM 27848</strain>
    </source>
</reference>
<sequence length="48" mass="5733">MGKGKGYIIEMDRDWITLILEAKKMGIGKEDIKNFFKEKHKKKLHTKR</sequence>
<accession>A0ABU0DA33</accession>
<feature type="domain" description="Sin" evidence="1">
    <location>
        <begin position="2"/>
        <end position="40"/>
    </location>
</feature>
<keyword evidence="3" id="KW-1185">Reference proteome</keyword>
<evidence type="ECO:0000259" key="1">
    <source>
        <dbReference type="PROSITE" id="PS51500"/>
    </source>
</evidence>
<dbReference type="Proteomes" id="UP001232343">
    <property type="component" value="Unassembled WGS sequence"/>
</dbReference>
<name>A0ABU0DA33_9BACI</name>
<dbReference type="RefSeq" id="WP_244682076.1">
    <property type="nucleotide sequence ID" value="NZ_JALIRM010000009.1"/>
</dbReference>
<evidence type="ECO:0000313" key="3">
    <source>
        <dbReference type="Proteomes" id="UP001232343"/>
    </source>
</evidence>
<dbReference type="PROSITE" id="PS51500">
    <property type="entry name" value="SIN"/>
    <property type="match status" value="1"/>
</dbReference>